<feature type="domain" description="Transcription factor CBF/NF-Y/archaeal histone" evidence="4">
    <location>
        <begin position="16"/>
        <end position="80"/>
    </location>
</feature>
<keyword evidence="5" id="KW-1185">Reference proteome</keyword>
<dbReference type="GO" id="GO:0008622">
    <property type="term" value="C:epsilon DNA polymerase complex"/>
    <property type="evidence" value="ECO:0007669"/>
    <property type="project" value="TreeGrafter"/>
</dbReference>
<dbReference type="CDD" id="cd22928">
    <property type="entry name" value="HFD_POLE3_DPB4"/>
    <property type="match status" value="1"/>
</dbReference>
<dbReference type="SUPFAM" id="SSF47113">
    <property type="entry name" value="Histone-fold"/>
    <property type="match status" value="1"/>
</dbReference>
<keyword evidence="2" id="KW-0539">Nucleus</keyword>
<dbReference type="InterPro" id="IPR009072">
    <property type="entry name" value="Histone-fold"/>
</dbReference>
<dbReference type="PANTHER" id="PTHR46172:SF1">
    <property type="entry name" value="DNA POLYMERASE EPSILON SUBUNIT 3"/>
    <property type="match status" value="1"/>
</dbReference>
<dbReference type="GO" id="GO:0006272">
    <property type="term" value="P:leading strand elongation"/>
    <property type="evidence" value="ECO:0007669"/>
    <property type="project" value="TreeGrafter"/>
</dbReference>
<dbReference type="GO" id="GO:0031490">
    <property type="term" value="F:chromatin DNA binding"/>
    <property type="evidence" value="ECO:0007669"/>
    <property type="project" value="TreeGrafter"/>
</dbReference>
<dbReference type="Gene3D" id="1.10.20.10">
    <property type="entry name" value="Histone, subunit A"/>
    <property type="match status" value="1"/>
</dbReference>
<dbReference type="InterPro" id="IPR003958">
    <property type="entry name" value="CBFA_NFYB_domain"/>
</dbReference>
<dbReference type="GO" id="GO:0006974">
    <property type="term" value="P:DNA damage response"/>
    <property type="evidence" value="ECO:0007669"/>
    <property type="project" value="TreeGrafter"/>
</dbReference>
<sequence length="171" mass="18904">MRATEMTDGDVAEDLRLPQTVIGRLVKEALPPGVIISKDARTAVARAAAVFILHAATYAQECAVSNKRKTVTAVDVLNAVRVLECEELEKPVREAVEIWKANKQQRNEEAKKRKAERVQNNDPAVVEILKNVSQRSRVSASGITNFAEEPESKKMLLDVVMEHESEGNGQD</sequence>
<organism evidence="5 6">
    <name type="scientific">Setaria digitata</name>
    <dbReference type="NCBI Taxonomy" id="48799"/>
    <lineage>
        <taxon>Eukaryota</taxon>
        <taxon>Metazoa</taxon>
        <taxon>Ecdysozoa</taxon>
        <taxon>Nematoda</taxon>
        <taxon>Chromadorea</taxon>
        <taxon>Rhabditida</taxon>
        <taxon>Spirurina</taxon>
        <taxon>Spiruromorpha</taxon>
        <taxon>Filarioidea</taxon>
        <taxon>Setariidae</taxon>
        <taxon>Setaria</taxon>
    </lineage>
</organism>
<evidence type="ECO:0000256" key="2">
    <source>
        <dbReference type="ARBA" id="ARBA00023242"/>
    </source>
</evidence>
<dbReference type="GO" id="GO:0031507">
    <property type="term" value="P:heterochromatin formation"/>
    <property type="evidence" value="ECO:0007669"/>
    <property type="project" value="TreeGrafter"/>
</dbReference>
<evidence type="ECO:0000313" key="6">
    <source>
        <dbReference type="WBParaSite" id="sdigi.contig12.g1259.t1"/>
    </source>
</evidence>
<dbReference type="WBParaSite" id="sdigi.contig12.g1259.t1">
    <property type="protein sequence ID" value="sdigi.contig12.g1259.t1"/>
    <property type="gene ID" value="sdigi.contig12.g1259"/>
</dbReference>
<dbReference type="GO" id="GO:0046982">
    <property type="term" value="F:protein heterodimerization activity"/>
    <property type="evidence" value="ECO:0007669"/>
    <property type="project" value="InterPro"/>
</dbReference>
<dbReference type="Pfam" id="PF00808">
    <property type="entry name" value="CBFD_NFYB_HMF"/>
    <property type="match status" value="1"/>
</dbReference>
<accession>A0A915PKN2</accession>
<reference evidence="6" key="1">
    <citation type="submission" date="2022-11" db="UniProtKB">
        <authorList>
            <consortium name="WormBaseParasite"/>
        </authorList>
    </citation>
    <scope>IDENTIFICATION</scope>
</reference>
<dbReference type="InterPro" id="IPR051377">
    <property type="entry name" value="DNA_Pol-Epsilon_Subunit"/>
</dbReference>
<dbReference type="PANTHER" id="PTHR46172">
    <property type="entry name" value="DNA POLYMERASE EPSILON SUBUNIT 3"/>
    <property type="match status" value="1"/>
</dbReference>
<evidence type="ECO:0000259" key="4">
    <source>
        <dbReference type="Pfam" id="PF00808"/>
    </source>
</evidence>
<comment type="subcellular location">
    <subcellularLocation>
        <location evidence="1">Nucleus</location>
    </subcellularLocation>
</comment>
<proteinExistence type="predicted"/>
<dbReference type="AlphaFoldDB" id="A0A915PKN2"/>
<name>A0A915PKN2_9BILA</name>
<evidence type="ECO:0000256" key="1">
    <source>
        <dbReference type="ARBA" id="ARBA00004123"/>
    </source>
</evidence>
<dbReference type="Proteomes" id="UP000887581">
    <property type="component" value="Unplaced"/>
</dbReference>
<dbReference type="GO" id="GO:0008623">
    <property type="term" value="C:CHRAC"/>
    <property type="evidence" value="ECO:0007669"/>
    <property type="project" value="TreeGrafter"/>
</dbReference>
<evidence type="ECO:0000313" key="5">
    <source>
        <dbReference type="Proteomes" id="UP000887581"/>
    </source>
</evidence>
<evidence type="ECO:0000256" key="3">
    <source>
        <dbReference type="ARBA" id="ARBA00039793"/>
    </source>
</evidence>
<protein>
    <recommendedName>
        <fullName evidence="3">DNA polymerase epsilon subunit 3</fullName>
    </recommendedName>
</protein>